<proteinExistence type="predicted"/>
<reference evidence="1" key="2">
    <citation type="journal article" date="2021" name="Microbiome">
        <title>Successional dynamics and alternative stable states in a saline activated sludge microbial community over 9 years.</title>
        <authorList>
            <person name="Wang Y."/>
            <person name="Ye J."/>
            <person name="Ju F."/>
            <person name="Liu L."/>
            <person name="Boyd J.A."/>
            <person name="Deng Y."/>
            <person name="Parks D.H."/>
            <person name="Jiang X."/>
            <person name="Yin X."/>
            <person name="Woodcroft B.J."/>
            <person name="Tyson G.W."/>
            <person name="Hugenholtz P."/>
            <person name="Polz M.F."/>
            <person name="Zhang T."/>
        </authorList>
    </citation>
    <scope>NUCLEOTIDE SEQUENCE</scope>
    <source>
        <strain evidence="1">HKST-UBA09</strain>
    </source>
</reference>
<sequence length="70" mass="8215">MPTFKEIKDYLQNLDSLFILSHNEIREKIIEHFKLSGVECKLKTACGRQYRIDNLIYLAKGKIKKETDAN</sequence>
<evidence type="ECO:0000313" key="1">
    <source>
        <dbReference type="EMBL" id="MCA9386670.1"/>
    </source>
</evidence>
<dbReference type="EMBL" id="JAGQLF010000010">
    <property type="protein sequence ID" value="MCA9386670.1"/>
    <property type="molecule type" value="Genomic_DNA"/>
</dbReference>
<protein>
    <submittedName>
        <fullName evidence="1">Uncharacterized protein</fullName>
    </submittedName>
</protein>
<name>A0A955LAN7_9BACT</name>
<dbReference type="AlphaFoldDB" id="A0A955LAN7"/>
<accession>A0A955LAN7</accession>
<evidence type="ECO:0000313" key="2">
    <source>
        <dbReference type="Proteomes" id="UP000714915"/>
    </source>
</evidence>
<reference evidence="1" key="1">
    <citation type="submission" date="2020-04" db="EMBL/GenBank/DDBJ databases">
        <authorList>
            <person name="Zhang T."/>
        </authorList>
    </citation>
    <scope>NUCLEOTIDE SEQUENCE</scope>
    <source>
        <strain evidence="1">HKST-UBA09</strain>
    </source>
</reference>
<comment type="caution">
    <text evidence="1">The sequence shown here is derived from an EMBL/GenBank/DDBJ whole genome shotgun (WGS) entry which is preliminary data.</text>
</comment>
<gene>
    <name evidence="1" type="ORF">KC669_01405</name>
</gene>
<dbReference type="Proteomes" id="UP000714915">
    <property type="component" value="Unassembled WGS sequence"/>
</dbReference>
<organism evidence="1 2">
    <name type="scientific">Candidatus Dojkabacteria bacterium</name>
    <dbReference type="NCBI Taxonomy" id="2099670"/>
    <lineage>
        <taxon>Bacteria</taxon>
        <taxon>Candidatus Dojkabacteria</taxon>
    </lineage>
</organism>